<dbReference type="PANTHER" id="PTHR12442:SF5">
    <property type="entry name" value="DYNEIN AXONEMAL INTERMEDIATE CHAIN 3"/>
    <property type="match status" value="1"/>
</dbReference>
<keyword evidence="2" id="KW-0853">WD repeat</keyword>
<keyword evidence="3" id="KW-0677">Repeat</keyword>
<dbReference type="SUPFAM" id="SSF50978">
    <property type="entry name" value="WD40 repeat-like"/>
    <property type="match status" value="1"/>
</dbReference>
<dbReference type="GO" id="GO:0036156">
    <property type="term" value="C:inner dynein arm"/>
    <property type="evidence" value="ECO:0007669"/>
    <property type="project" value="TreeGrafter"/>
</dbReference>
<dbReference type="InterPro" id="IPR050687">
    <property type="entry name" value="Dynein_IC"/>
</dbReference>
<reference evidence="5" key="1">
    <citation type="submission" date="2017-05" db="UniProtKB">
        <authorList>
            <consortium name="EnsemblMetazoa"/>
        </authorList>
    </citation>
    <scope>IDENTIFICATION</scope>
</reference>
<protein>
    <recommendedName>
        <fullName evidence="6">WD repeat-containing protein 63</fullName>
    </recommendedName>
</protein>
<evidence type="ECO:0000256" key="4">
    <source>
        <dbReference type="SAM" id="MobiDB-lite"/>
    </source>
</evidence>
<dbReference type="GO" id="GO:0060294">
    <property type="term" value="P:cilium movement involved in cell motility"/>
    <property type="evidence" value="ECO:0007669"/>
    <property type="project" value="TreeGrafter"/>
</dbReference>
<keyword evidence="1" id="KW-0963">Cytoplasm</keyword>
<dbReference type="OrthoDB" id="6619788at2759"/>
<evidence type="ECO:0008006" key="6">
    <source>
        <dbReference type="Google" id="ProtNLM"/>
    </source>
</evidence>
<dbReference type="eggNOG" id="KOG1587">
    <property type="taxonomic scope" value="Eukaryota"/>
</dbReference>
<sequence length="307" mass="35034">NVLFWDMRPLSSKKYTQNKSQPTSDPDSPYHYLHLIWKPFYKVPLPRSSNPGSFTITSLSIKERLGPRATKQQAQTHDRGGGEEGTGSSAPLPYQLSINTAGLPLDDTSPHFCIGSEDGELVFVNWLPRKDPESGKIAWAWSPTRPGVFFICKHNGNIDIWDLMDRSHVPSLAQNISSLPLSYIVPWPLSNRQLMLAAGDSAGTLHILEIPWSLSHASSNELLIMESFFDREVKRLDFVSERNRMREIEKKALDEKKASAHDDEEEDKKNELQKDDEEKYELEYRDYLKLEQSLLIELGLRQPADEN</sequence>
<evidence type="ECO:0000313" key="5">
    <source>
        <dbReference type="EnsemblMetazoa" id="Aqu2.1.31961_001"/>
    </source>
</evidence>
<evidence type="ECO:0000256" key="1">
    <source>
        <dbReference type="ARBA" id="ARBA00022490"/>
    </source>
</evidence>
<dbReference type="InterPro" id="IPR036322">
    <property type="entry name" value="WD40_repeat_dom_sf"/>
</dbReference>
<organism evidence="5">
    <name type="scientific">Amphimedon queenslandica</name>
    <name type="common">Sponge</name>
    <dbReference type="NCBI Taxonomy" id="400682"/>
    <lineage>
        <taxon>Eukaryota</taxon>
        <taxon>Metazoa</taxon>
        <taxon>Porifera</taxon>
        <taxon>Demospongiae</taxon>
        <taxon>Heteroscleromorpha</taxon>
        <taxon>Haplosclerida</taxon>
        <taxon>Niphatidae</taxon>
        <taxon>Amphimedon</taxon>
    </lineage>
</organism>
<name>A0A1X7UWA9_AMPQE</name>
<evidence type="ECO:0000256" key="3">
    <source>
        <dbReference type="ARBA" id="ARBA00022737"/>
    </source>
</evidence>
<dbReference type="EnsemblMetazoa" id="Aqu2.1.31961_001">
    <property type="protein sequence ID" value="Aqu2.1.31961_001"/>
    <property type="gene ID" value="Aqu2.1.31961"/>
</dbReference>
<dbReference type="PANTHER" id="PTHR12442">
    <property type="entry name" value="DYNEIN INTERMEDIATE CHAIN"/>
    <property type="match status" value="1"/>
</dbReference>
<dbReference type="GO" id="GO:0045504">
    <property type="term" value="F:dynein heavy chain binding"/>
    <property type="evidence" value="ECO:0007669"/>
    <property type="project" value="TreeGrafter"/>
</dbReference>
<dbReference type="GO" id="GO:0036159">
    <property type="term" value="P:inner dynein arm assembly"/>
    <property type="evidence" value="ECO:0007669"/>
    <property type="project" value="TreeGrafter"/>
</dbReference>
<dbReference type="AlphaFoldDB" id="A0A1X7UWA9"/>
<proteinExistence type="predicted"/>
<accession>A0A1X7UWA9</accession>
<dbReference type="GO" id="GO:0045503">
    <property type="term" value="F:dynein light chain binding"/>
    <property type="evidence" value="ECO:0007669"/>
    <property type="project" value="TreeGrafter"/>
</dbReference>
<dbReference type="STRING" id="400682.A0A1X7UWA9"/>
<feature type="region of interest" description="Disordered" evidence="4">
    <location>
        <begin position="65"/>
        <end position="91"/>
    </location>
</feature>
<feature type="region of interest" description="Disordered" evidence="4">
    <location>
        <begin position="253"/>
        <end position="276"/>
    </location>
</feature>
<dbReference type="InParanoid" id="A0A1X7UWA9"/>
<evidence type="ECO:0000256" key="2">
    <source>
        <dbReference type="ARBA" id="ARBA00022574"/>
    </source>
</evidence>